<sequence>MDKIRKLQSVAQFNAERGQSVLHPLVSVLDQSQSTSVQTGRWLSELYIVFLKQARCAPLVYGRQQYDYDEGTMLFIAPGQVFGLEESEDERVQPTGWALAFHPDLIRGTALGQHIKDYSFFGYDVNEALHLSERERALVLEGFRKIGDELNHPIDKHSKRLIVSNIELLLNYCIRFYDRQFITRDHVHKDALARFEALLDAYFQTDKPQTIGLPTVGYCAEQLHLSANYFGDLIKKETGLSAQDYIQAKVIELAKERVFDLSKSISEIAYEMGFKYPQHFTRHFKQRVGQSPNQYRSLNNEYRSLN</sequence>
<evidence type="ECO:0000313" key="6">
    <source>
        <dbReference type="Proteomes" id="UP000464577"/>
    </source>
</evidence>
<feature type="domain" description="HTH araC/xylS-type" evidence="4">
    <location>
        <begin position="193"/>
        <end position="298"/>
    </location>
</feature>
<name>A0A6P1VZ20_9BACT</name>
<gene>
    <name evidence="5" type="ORF">GJR95_17280</name>
</gene>
<dbReference type="GO" id="GO:0003700">
    <property type="term" value="F:DNA-binding transcription factor activity"/>
    <property type="evidence" value="ECO:0007669"/>
    <property type="project" value="InterPro"/>
</dbReference>
<dbReference type="SMART" id="SM00342">
    <property type="entry name" value="HTH_ARAC"/>
    <property type="match status" value="1"/>
</dbReference>
<evidence type="ECO:0000256" key="2">
    <source>
        <dbReference type="ARBA" id="ARBA00023125"/>
    </source>
</evidence>
<dbReference type="AlphaFoldDB" id="A0A6P1VZ20"/>
<evidence type="ECO:0000256" key="1">
    <source>
        <dbReference type="ARBA" id="ARBA00023015"/>
    </source>
</evidence>
<dbReference type="Gene3D" id="1.10.10.60">
    <property type="entry name" value="Homeodomain-like"/>
    <property type="match status" value="2"/>
</dbReference>
<keyword evidence="3" id="KW-0804">Transcription</keyword>
<dbReference type="GO" id="GO:0043565">
    <property type="term" value="F:sequence-specific DNA binding"/>
    <property type="evidence" value="ECO:0007669"/>
    <property type="project" value="InterPro"/>
</dbReference>
<dbReference type="InterPro" id="IPR018060">
    <property type="entry name" value="HTH_AraC"/>
</dbReference>
<keyword evidence="1" id="KW-0805">Transcription regulation</keyword>
<dbReference type="EMBL" id="CP045997">
    <property type="protein sequence ID" value="QHV96656.1"/>
    <property type="molecule type" value="Genomic_DNA"/>
</dbReference>
<dbReference type="KEGG" id="senf:GJR95_17280"/>
<dbReference type="InterPro" id="IPR009057">
    <property type="entry name" value="Homeodomain-like_sf"/>
</dbReference>
<dbReference type="PRINTS" id="PR00032">
    <property type="entry name" value="HTHARAC"/>
</dbReference>
<keyword evidence="2" id="KW-0238">DNA-binding</keyword>
<proteinExistence type="predicted"/>
<dbReference type="RefSeq" id="WP_162387065.1">
    <property type="nucleotide sequence ID" value="NZ_CP045997.1"/>
</dbReference>
<dbReference type="Pfam" id="PF12833">
    <property type="entry name" value="HTH_18"/>
    <property type="match status" value="1"/>
</dbReference>
<accession>A0A6P1VZ20</accession>
<reference evidence="5 6" key="1">
    <citation type="submission" date="2019-11" db="EMBL/GenBank/DDBJ databases">
        <title>Spirosoma endbachense sp. nov., isolated from a natural salt meadow.</title>
        <authorList>
            <person name="Rojas J."/>
            <person name="Ambika Manirajan B."/>
            <person name="Ratering S."/>
            <person name="Suarez C."/>
            <person name="Geissler-Plaum R."/>
            <person name="Schnell S."/>
        </authorList>
    </citation>
    <scope>NUCLEOTIDE SEQUENCE [LARGE SCALE GENOMIC DNA]</scope>
    <source>
        <strain evidence="5 6">I-24</strain>
    </source>
</reference>
<evidence type="ECO:0000259" key="4">
    <source>
        <dbReference type="PROSITE" id="PS01124"/>
    </source>
</evidence>
<dbReference type="SUPFAM" id="SSF46689">
    <property type="entry name" value="Homeodomain-like"/>
    <property type="match status" value="1"/>
</dbReference>
<dbReference type="InterPro" id="IPR020449">
    <property type="entry name" value="Tscrpt_reg_AraC-type_HTH"/>
</dbReference>
<protein>
    <submittedName>
        <fullName evidence="5">Helix-turn-helix domain-containing protein</fullName>
    </submittedName>
</protein>
<evidence type="ECO:0000313" key="5">
    <source>
        <dbReference type="EMBL" id="QHV96656.1"/>
    </source>
</evidence>
<dbReference type="PANTHER" id="PTHR43280:SF32">
    <property type="entry name" value="TRANSCRIPTIONAL REGULATORY PROTEIN"/>
    <property type="match status" value="1"/>
</dbReference>
<dbReference type="PROSITE" id="PS01124">
    <property type="entry name" value="HTH_ARAC_FAMILY_2"/>
    <property type="match status" value="1"/>
</dbReference>
<dbReference type="PANTHER" id="PTHR43280">
    <property type="entry name" value="ARAC-FAMILY TRANSCRIPTIONAL REGULATOR"/>
    <property type="match status" value="1"/>
</dbReference>
<organism evidence="5 6">
    <name type="scientific">Spirosoma endbachense</name>
    <dbReference type="NCBI Taxonomy" id="2666025"/>
    <lineage>
        <taxon>Bacteria</taxon>
        <taxon>Pseudomonadati</taxon>
        <taxon>Bacteroidota</taxon>
        <taxon>Cytophagia</taxon>
        <taxon>Cytophagales</taxon>
        <taxon>Cytophagaceae</taxon>
        <taxon>Spirosoma</taxon>
    </lineage>
</organism>
<dbReference type="Proteomes" id="UP000464577">
    <property type="component" value="Chromosome"/>
</dbReference>
<evidence type="ECO:0000256" key="3">
    <source>
        <dbReference type="ARBA" id="ARBA00023163"/>
    </source>
</evidence>
<keyword evidence="6" id="KW-1185">Reference proteome</keyword>